<dbReference type="AlphaFoldDB" id="A0AAN6NZ71"/>
<name>A0AAN6NZ71_9PEZI</name>
<evidence type="ECO:0000313" key="2">
    <source>
        <dbReference type="Proteomes" id="UP001303222"/>
    </source>
</evidence>
<sequence>MCQGYKEIFACPKATHEELTITWCQAEILRVRKIFIRMREEHVKGNSFRGLVDLEPDSPLRKVCQVLTPENIRRICILGPCTLCDQASRMQGFLVESTSILNANWEKWSTRWPLRPDYPTWHDVVEGKCQFALKGWAPEQTEQTEQA</sequence>
<evidence type="ECO:0000313" key="1">
    <source>
        <dbReference type="EMBL" id="KAK3954790.1"/>
    </source>
</evidence>
<accession>A0AAN6NZ71</accession>
<dbReference type="EMBL" id="MU859085">
    <property type="protein sequence ID" value="KAK3954790.1"/>
    <property type="molecule type" value="Genomic_DNA"/>
</dbReference>
<reference evidence="1" key="2">
    <citation type="submission" date="2023-06" db="EMBL/GenBank/DDBJ databases">
        <authorList>
            <consortium name="Lawrence Berkeley National Laboratory"/>
            <person name="Mondo S.J."/>
            <person name="Hensen N."/>
            <person name="Bonometti L."/>
            <person name="Westerberg I."/>
            <person name="Brannstrom I.O."/>
            <person name="Guillou S."/>
            <person name="Cros-Aarteil S."/>
            <person name="Calhoun S."/>
            <person name="Haridas S."/>
            <person name="Kuo A."/>
            <person name="Pangilinan J."/>
            <person name="Riley R."/>
            <person name="Labutti K."/>
            <person name="Andreopoulos B."/>
            <person name="Lipzen A."/>
            <person name="Chen C."/>
            <person name="Yanf M."/>
            <person name="Daum C."/>
            <person name="Ng V."/>
            <person name="Clum A."/>
            <person name="Steindorff A."/>
            <person name="Ohm R."/>
            <person name="Martin F."/>
            <person name="Silar P."/>
            <person name="Natvig D."/>
            <person name="Lalanne C."/>
            <person name="Gautier V."/>
            <person name="Ament-Velasquez S.L."/>
            <person name="Kruys A."/>
            <person name="Hutchinson M.I."/>
            <person name="Powell A.J."/>
            <person name="Barry K."/>
            <person name="Miller A.N."/>
            <person name="Grigoriev I.V."/>
            <person name="Debuchy R."/>
            <person name="Gladieux P."/>
            <person name="Thoren M.H."/>
            <person name="Johannesson H."/>
        </authorList>
    </citation>
    <scope>NUCLEOTIDE SEQUENCE</scope>
    <source>
        <strain evidence="1">CBS 626.80</strain>
    </source>
</reference>
<gene>
    <name evidence="1" type="ORF">QBC32DRAFT_74774</name>
</gene>
<reference evidence="1" key="1">
    <citation type="journal article" date="2023" name="Mol. Phylogenet. Evol.">
        <title>Genome-scale phylogeny and comparative genomics of the fungal order Sordariales.</title>
        <authorList>
            <person name="Hensen N."/>
            <person name="Bonometti L."/>
            <person name="Westerberg I."/>
            <person name="Brannstrom I.O."/>
            <person name="Guillou S."/>
            <person name="Cros-Aarteil S."/>
            <person name="Calhoun S."/>
            <person name="Haridas S."/>
            <person name="Kuo A."/>
            <person name="Mondo S."/>
            <person name="Pangilinan J."/>
            <person name="Riley R."/>
            <person name="LaButti K."/>
            <person name="Andreopoulos B."/>
            <person name="Lipzen A."/>
            <person name="Chen C."/>
            <person name="Yan M."/>
            <person name="Daum C."/>
            <person name="Ng V."/>
            <person name="Clum A."/>
            <person name="Steindorff A."/>
            <person name="Ohm R.A."/>
            <person name="Martin F."/>
            <person name="Silar P."/>
            <person name="Natvig D.O."/>
            <person name="Lalanne C."/>
            <person name="Gautier V."/>
            <person name="Ament-Velasquez S.L."/>
            <person name="Kruys A."/>
            <person name="Hutchinson M.I."/>
            <person name="Powell A.J."/>
            <person name="Barry K."/>
            <person name="Miller A.N."/>
            <person name="Grigoriev I.V."/>
            <person name="Debuchy R."/>
            <person name="Gladieux P."/>
            <person name="Hiltunen Thoren M."/>
            <person name="Johannesson H."/>
        </authorList>
    </citation>
    <scope>NUCLEOTIDE SEQUENCE</scope>
    <source>
        <strain evidence="1">CBS 626.80</strain>
    </source>
</reference>
<protein>
    <submittedName>
        <fullName evidence="1">Uncharacterized protein</fullName>
    </submittedName>
</protein>
<proteinExistence type="predicted"/>
<dbReference type="Proteomes" id="UP001303222">
    <property type="component" value="Unassembled WGS sequence"/>
</dbReference>
<keyword evidence="2" id="KW-1185">Reference proteome</keyword>
<organism evidence="1 2">
    <name type="scientific">Pseudoneurospora amorphoporcata</name>
    <dbReference type="NCBI Taxonomy" id="241081"/>
    <lineage>
        <taxon>Eukaryota</taxon>
        <taxon>Fungi</taxon>
        <taxon>Dikarya</taxon>
        <taxon>Ascomycota</taxon>
        <taxon>Pezizomycotina</taxon>
        <taxon>Sordariomycetes</taxon>
        <taxon>Sordariomycetidae</taxon>
        <taxon>Sordariales</taxon>
        <taxon>Sordariaceae</taxon>
        <taxon>Pseudoneurospora</taxon>
    </lineage>
</organism>
<comment type="caution">
    <text evidence="1">The sequence shown here is derived from an EMBL/GenBank/DDBJ whole genome shotgun (WGS) entry which is preliminary data.</text>
</comment>